<dbReference type="AlphaFoldDB" id="A0A1H7I9Q1"/>
<accession>A0A1H7I9Q1</accession>
<name>A0A1H7I9Q1_AQUAM</name>
<evidence type="ECO:0000259" key="2">
    <source>
        <dbReference type="Pfam" id="PF13568"/>
    </source>
</evidence>
<proteinExistence type="predicted"/>
<sequence length="169" mass="18420">MKKLFFLAIALIGFTTVSNAQSLKFGVKGGVNFANIDSRFDTDARTGFHLGAVATIGLPGKFAIQPEVLYSAQGTDDLKVDYINVPILVKYKFLKFLSFEAGPQFGVVVNDDYEVGEPESFDVSVAAGAGVTFGKFFAQVRYNHGLTDVDDAISSQNRTFQLSVGYYIF</sequence>
<gene>
    <name evidence="3" type="ORF">SAMN04487910_0881</name>
</gene>
<feature type="signal peptide" evidence="1">
    <location>
        <begin position="1"/>
        <end position="20"/>
    </location>
</feature>
<evidence type="ECO:0000313" key="3">
    <source>
        <dbReference type="EMBL" id="SEK58477.1"/>
    </source>
</evidence>
<dbReference type="OrthoDB" id="947434at2"/>
<dbReference type="Pfam" id="PF13568">
    <property type="entry name" value="OMP_b-brl_2"/>
    <property type="match status" value="1"/>
</dbReference>
<organism evidence="3 4">
    <name type="scientific">Aquimarina amphilecti</name>
    <dbReference type="NCBI Taxonomy" id="1038014"/>
    <lineage>
        <taxon>Bacteria</taxon>
        <taxon>Pseudomonadati</taxon>
        <taxon>Bacteroidota</taxon>
        <taxon>Flavobacteriia</taxon>
        <taxon>Flavobacteriales</taxon>
        <taxon>Flavobacteriaceae</taxon>
        <taxon>Aquimarina</taxon>
    </lineage>
</organism>
<dbReference type="EMBL" id="FOAB01000001">
    <property type="protein sequence ID" value="SEK58477.1"/>
    <property type="molecule type" value="Genomic_DNA"/>
</dbReference>
<dbReference type="Proteomes" id="UP000198521">
    <property type="component" value="Unassembled WGS sequence"/>
</dbReference>
<feature type="domain" description="Outer membrane protein beta-barrel" evidence="2">
    <location>
        <begin position="19"/>
        <end position="150"/>
    </location>
</feature>
<protein>
    <submittedName>
        <fullName evidence="3">Outer membrane protein beta-barrel domain-containing protein</fullName>
    </submittedName>
</protein>
<keyword evidence="1" id="KW-0732">Signal</keyword>
<evidence type="ECO:0000256" key="1">
    <source>
        <dbReference type="SAM" id="SignalP"/>
    </source>
</evidence>
<dbReference type="InterPro" id="IPR025665">
    <property type="entry name" value="Beta-barrel_OMP_2"/>
</dbReference>
<feature type="chain" id="PRO_5011634101" evidence="1">
    <location>
        <begin position="21"/>
        <end position="169"/>
    </location>
</feature>
<dbReference type="RefSeq" id="WP_091406018.1">
    <property type="nucleotide sequence ID" value="NZ_FOAB01000001.1"/>
</dbReference>
<reference evidence="3 4" key="1">
    <citation type="submission" date="2016-10" db="EMBL/GenBank/DDBJ databases">
        <authorList>
            <person name="de Groot N.N."/>
        </authorList>
    </citation>
    <scope>NUCLEOTIDE SEQUENCE [LARGE SCALE GENOMIC DNA]</scope>
    <source>
        <strain evidence="3 4">DSM 25232</strain>
    </source>
</reference>
<dbReference type="STRING" id="1038014.SAMN04487910_0881"/>
<evidence type="ECO:0000313" key="4">
    <source>
        <dbReference type="Proteomes" id="UP000198521"/>
    </source>
</evidence>
<keyword evidence="4" id="KW-1185">Reference proteome</keyword>